<dbReference type="InterPro" id="IPR014710">
    <property type="entry name" value="RmlC-like_jellyroll"/>
</dbReference>
<dbReference type="SUPFAM" id="SSF51206">
    <property type="entry name" value="cAMP-binding domain-like"/>
    <property type="match status" value="1"/>
</dbReference>
<dbReference type="AlphaFoldDB" id="A0A2T7BLI3"/>
<gene>
    <name evidence="1" type="ORF">DCC81_03435</name>
</gene>
<proteinExistence type="predicted"/>
<dbReference type="EMBL" id="QCYK01000001">
    <property type="protein sequence ID" value="PUZ28547.1"/>
    <property type="molecule type" value="Genomic_DNA"/>
</dbReference>
<dbReference type="OrthoDB" id="948610at2"/>
<organism evidence="1 2">
    <name type="scientific">Chitinophaga parva</name>
    <dbReference type="NCBI Taxonomy" id="2169414"/>
    <lineage>
        <taxon>Bacteria</taxon>
        <taxon>Pseudomonadati</taxon>
        <taxon>Bacteroidota</taxon>
        <taxon>Chitinophagia</taxon>
        <taxon>Chitinophagales</taxon>
        <taxon>Chitinophagaceae</taxon>
        <taxon>Chitinophaga</taxon>
    </lineage>
</organism>
<dbReference type="InterPro" id="IPR018490">
    <property type="entry name" value="cNMP-bd_dom_sf"/>
</dbReference>
<evidence type="ECO:0000313" key="1">
    <source>
        <dbReference type="EMBL" id="PUZ28547.1"/>
    </source>
</evidence>
<keyword evidence="2" id="KW-1185">Reference proteome</keyword>
<accession>A0A2T7BLI3</accession>
<evidence type="ECO:0008006" key="3">
    <source>
        <dbReference type="Google" id="ProtNLM"/>
    </source>
</evidence>
<evidence type="ECO:0000313" key="2">
    <source>
        <dbReference type="Proteomes" id="UP000244450"/>
    </source>
</evidence>
<dbReference type="Proteomes" id="UP000244450">
    <property type="component" value="Unassembled WGS sequence"/>
</dbReference>
<dbReference type="RefSeq" id="WP_108685186.1">
    <property type="nucleotide sequence ID" value="NZ_QCYK01000001.1"/>
</dbReference>
<sequence>MDNTNTYLLDFFSSLQKEGRVFSTQFRKHLQDLASVEDYGCRQQLQRKGTEVKHVWYVLEGALRTRNFYDKKDQDVTSCLWFPGQWAGVFTHLFSSTRSDRVIEAITDSVVIRFPFAELLAIRMQFPEEWMWVAGSMIEMYIRSCDYRHEQMITLSARERYQQLLGEHPEVFQMIKQQEIASYLNISREELSRLRAVRS</sequence>
<protein>
    <recommendedName>
        <fullName evidence="3">Crp/Fnr family transcriptional regulator</fullName>
    </recommendedName>
</protein>
<reference evidence="1 2" key="1">
    <citation type="submission" date="2018-04" db="EMBL/GenBank/DDBJ databases">
        <title>Chitinophaga fuyangensis sp. nov., isolated from soil in a chemical factory.</title>
        <authorList>
            <person name="Chen K."/>
        </authorList>
    </citation>
    <scope>NUCLEOTIDE SEQUENCE [LARGE SCALE GENOMIC DNA]</scope>
    <source>
        <strain evidence="1 2">LY-1</strain>
    </source>
</reference>
<name>A0A2T7BLI3_9BACT</name>
<comment type="caution">
    <text evidence="1">The sequence shown here is derived from an EMBL/GenBank/DDBJ whole genome shotgun (WGS) entry which is preliminary data.</text>
</comment>
<dbReference type="Gene3D" id="2.60.120.10">
    <property type="entry name" value="Jelly Rolls"/>
    <property type="match status" value="1"/>
</dbReference>